<name>A0ABT7N4H7_9MICO</name>
<dbReference type="InterPro" id="IPR000835">
    <property type="entry name" value="HTH_MarR-typ"/>
</dbReference>
<feature type="compositionally biased region" description="Polar residues" evidence="1">
    <location>
        <begin position="1"/>
        <end position="10"/>
    </location>
</feature>
<dbReference type="PANTHER" id="PTHR33164">
    <property type="entry name" value="TRANSCRIPTIONAL REGULATOR, MARR FAMILY"/>
    <property type="match status" value="1"/>
</dbReference>
<protein>
    <submittedName>
        <fullName evidence="3">MarR family winged helix-turn-helix transcriptional regulator</fullName>
    </submittedName>
</protein>
<dbReference type="InterPro" id="IPR036388">
    <property type="entry name" value="WH-like_DNA-bd_sf"/>
</dbReference>
<dbReference type="PANTHER" id="PTHR33164:SF99">
    <property type="entry name" value="MARR FAMILY REGULATORY PROTEIN"/>
    <property type="match status" value="1"/>
</dbReference>
<comment type="caution">
    <text evidence="3">The sequence shown here is derived from an EMBL/GenBank/DDBJ whole genome shotgun (WGS) entry which is preliminary data.</text>
</comment>
<organism evidence="3 4">
    <name type="scientific">Microbacterium candidum</name>
    <dbReference type="NCBI Taxonomy" id="3041922"/>
    <lineage>
        <taxon>Bacteria</taxon>
        <taxon>Bacillati</taxon>
        <taxon>Actinomycetota</taxon>
        <taxon>Actinomycetes</taxon>
        <taxon>Micrococcales</taxon>
        <taxon>Microbacteriaceae</taxon>
        <taxon>Microbacterium</taxon>
    </lineage>
</organism>
<dbReference type="Gene3D" id="1.10.10.10">
    <property type="entry name" value="Winged helix-like DNA-binding domain superfamily/Winged helix DNA-binding domain"/>
    <property type="match status" value="1"/>
</dbReference>
<keyword evidence="4" id="KW-1185">Reference proteome</keyword>
<evidence type="ECO:0000256" key="1">
    <source>
        <dbReference type="SAM" id="MobiDB-lite"/>
    </source>
</evidence>
<accession>A0ABT7N4H7</accession>
<feature type="domain" description="HTH marR-type" evidence="2">
    <location>
        <begin position="27"/>
        <end position="166"/>
    </location>
</feature>
<dbReference type="InterPro" id="IPR036390">
    <property type="entry name" value="WH_DNA-bd_sf"/>
</dbReference>
<dbReference type="SMART" id="SM00347">
    <property type="entry name" value="HTH_MARR"/>
    <property type="match status" value="1"/>
</dbReference>
<evidence type="ECO:0000313" key="4">
    <source>
        <dbReference type="Proteomes" id="UP001235064"/>
    </source>
</evidence>
<gene>
    <name evidence="3" type="ORF">QSV35_19905</name>
</gene>
<dbReference type="RefSeq" id="WP_286290755.1">
    <property type="nucleotide sequence ID" value="NZ_JASXSZ010000010.1"/>
</dbReference>
<dbReference type="Proteomes" id="UP001235064">
    <property type="component" value="Unassembled WGS sequence"/>
</dbReference>
<feature type="region of interest" description="Disordered" evidence="1">
    <location>
        <begin position="1"/>
        <end position="23"/>
    </location>
</feature>
<sequence>MSISHSNGAGQDSIPAPRARKSPTAAELATWRDFIETTEALRAAVASRMQTTSGLSMGDYGVLLALSEAPATCLRSSALAARIGWERSRLSHHLSRMQQRGLIVRRGTAEDSRGIEVELTRDGADAFRRASAPHLRLIRELFIDAYDPAQLAQVAELTAALRLHLDALGCAPAEIAD</sequence>
<dbReference type="SUPFAM" id="SSF46785">
    <property type="entry name" value="Winged helix' DNA-binding domain"/>
    <property type="match status" value="1"/>
</dbReference>
<dbReference type="PROSITE" id="PS50995">
    <property type="entry name" value="HTH_MARR_2"/>
    <property type="match status" value="1"/>
</dbReference>
<reference evidence="3 4" key="1">
    <citation type="submission" date="2023-06" db="EMBL/GenBank/DDBJ databases">
        <title>Microbacterium sp. nov., isolated from a waste landfill.</title>
        <authorList>
            <person name="Wen W."/>
        </authorList>
    </citation>
    <scope>NUCLEOTIDE SEQUENCE [LARGE SCALE GENOMIC DNA]</scope>
    <source>
        <strain evidence="3 4">ASV49</strain>
    </source>
</reference>
<evidence type="ECO:0000313" key="3">
    <source>
        <dbReference type="EMBL" id="MDL9981602.1"/>
    </source>
</evidence>
<dbReference type="InterPro" id="IPR039422">
    <property type="entry name" value="MarR/SlyA-like"/>
</dbReference>
<evidence type="ECO:0000259" key="2">
    <source>
        <dbReference type="PROSITE" id="PS50995"/>
    </source>
</evidence>
<dbReference type="Pfam" id="PF12802">
    <property type="entry name" value="MarR_2"/>
    <property type="match status" value="1"/>
</dbReference>
<dbReference type="EMBL" id="JASXSZ010000010">
    <property type="protein sequence ID" value="MDL9981602.1"/>
    <property type="molecule type" value="Genomic_DNA"/>
</dbReference>
<proteinExistence type="predicted"/>